<organism evidence="2 3">
    <name type="scientific">Vitis vinifera</name>
    <name type="common">Grape</name>
    <dbReference type="NCBI Taxonomy" id="29760"/>
    <lineage>
        <taxon>Eukaryota</taxon>
        <taxon>Viridiplantae</taxon>
        <taxon>Streptophyta</taxon>
        <taxon>Embryophyta</taxon>
        <taxon>Tracheophyta</taxon>
        <taxon>Spermatophyta</taxon>
        <taxon>Magnoliopsida</taxon>
        <taxon>eudicotyledons</taxon>
        <taxon>Gunneridae</taxon>
        <taxon>Pentapetalae</taxon>
        <taxon>rosids</taxon>
        <taxon>Vitales</taxon>
        <taxon>Vitaceae</taxon>
        <taxon>Viteae</taxon>
        <taxon>Vitis</taxon>
    </lineage>
</organism>
<reference evidence="2 3" key="1">
    <citation type="journal article" date="2018" name="PLoS Genet.">
        <title>Population sequencing reveals clonal diversity and ancestral inbreeding in the grapevine cultivar Chardonnay.</title>
        <authorList>
            <person name="Roach M.J."/>
            <person name="Johnson D.L."/>
            <person name="Bohlmann J."/>
            <person name="van Vuuren H.J."/>
            <person name="Jones S.J."/>
            <person name="Pretorius I.S."/>
            <person name="Schmidt S.A."/>
            <person name="Borneman A.R."/>
        </authorList>
    </citation>
    <scope>NUCLEOTIDE SEQUENCE [LARGE SCALE GENOMIC DNA]</scope>
    <source>
        <strain evidence="3">cv. Chardonnay</strain>
        <tissue evidence="2">Leaf</tissue>
    </source>
</reference>
<feature type="transmembrane region" description="Helical" evidence="1">
    <location>
        <begin position="60"/>
        <end position="82"/>
    </location>
</feature>
<sequence>MQLTRFFHFVFYLLREGRELMHHHCYPGLSCDVSVASKPIIYKLSELWLGYCYDTGALSILQFVIVSHLAGAYSSMGAISFSPRARRTTKKRYLIISSIY</sequence>
<gene>
    <name evidence="2" type="ORF">CK203_074780</name>
</gene>
<dbReference type="Proteomes" id="UP000288805">
    <property type="component" value="Unassembled WGS sequence"/>
</dbReference>
<evidence type="ECO:0000313" key="3">
    <source>
        <dbReference type="Proteomes" id="UP000288805"/>
    </source>
</evidence>
<keyword evidence="1" id="KW-0472">Membrane</keyword>
<evidence type="ECO:0000256" key="1">
    <source>
        <dbReference type="SAM" id="Phobius"/>
    </source>
</evidence>
<protein>
    <submittedName>
        <fullName evidence="2">Uncharacterized protein</fullName>
    </submittedName>
</protein>
<dbReference type="EMBL" id="QGNW01001571">
    <property type="protein sequence ID" value="RVW36444.1"/>
    <property type="molecule type" value="Genomic_DNA"/>
</dbReference>
<dbReference type="AlphaFoldDB" id="A0A438DLX3"/>
<evidence type="ECO:0000313" key="2">
    <source>
        <dbReference type="EMBL" id="RVW36444.1"/>
    </source>
</evidence>
<keyword evidence="1" id="KW-0812">Transmembrane</keyword>
<comment type="caution">
    <text evidence="2">The sequence shown here is derived from an EMBL/GenBank/DDBJ whole genome shotgun (WGS) entry which is preliminary data.</text>
</comment>
<name>A0A438DLX3_VITVI</name>
<proteinExistence type="predicted"/>
<keyword evidence="1" id="KW-1133">Transmembrane helix</keyword>
<accession>A0A438DLX3</accession>